<name>A0A975BGB5_9BACT</name>
<dbReference type="KEGG" id="dmm:dnm_007550"/>
<organism evidence="1 2">
    <name type="scientific">Desulfonema magnum</name>
    <dbReference type="NCBI Taxonomy" id="45655"/>
    <lineage>
        <taxon>Bacteria</taxon>
        <taxon>Pseudomonadati</taxon>
        <taxon>Thermodesulfobacteriota</taxon>
        <taxon>Desulfobacteria</taxon>
        <taxon>Desulfobacterales</taxon>
        <taxon>Desulfococcaceae</taxon>
        <taxon>Desulfonema</taxon>
    </lineage>
</organism>
<protein>
    <submittedName>
        <fullName evidence="1">Uncharacterized protein</fullName>
    </submittedName>
</protein>
<dbReference type="AlphaFoldDB" id="A0A975BGB5"/>
<sequence length="46" mass="5575">MMKEISVRHSETDPVFVPFFWGDMKVFFASPEQIFQKYFCTSQNFF</sequence>
<accession>A0A975BGB5</accession>
<evidence type="ECO:0000313" key="2">
    <source>
        <dbReference type="Proteomes" id="UP000663722"/>
    </source>
</evidence>
<reference evidence="1" key="1">
    <citation type="journal article" date="2021" name="Microb. Physiol.">
        <title>Proteogenomic Insights into the Physiology of Marine, Sulfate-Reducing, Filamentous Desulfonema limicola and Desulfonema magnum.</title>
        <authorList>
            <person name="Schnaars V."/>
            <person name="Wohlbrand L."/>
            <person name="Scheve S."/>
            <person name="Hinrichs C."/>
            <person name="Reinhardt R."/>
            <person name="Rabus R."/>
        </authorList>
    </citation>
    <scope>NUCLEOTIDE SEQUENCE</scope>
    <source>
        <strain evidence="1">4be13</strain>
    </source>
</reference>
<keyword evidence="2" id="KW-1185">Reference proteome</keyword>
<gene>
    <name evidence="1" type="ORF">dnm_007550</name>
</gene>
<dbReference type="Proteomes" id="UP000663722">
    <property type="component" value="Chromosome"/>
</dbReference>
<dbReference type="EMBL" id="CP061800">
    <property type="protein sequence ID" value="QTA84755.1"/>
    <property type="molecule type" value="Genomic_DNA"/>
</dbReference>
<proteinExistence type="predicted"/>
<evidence type="ECO:0000313" key="1">
    <source>
        <dbReference type="EMBL" id="QTA84755.1"/>
    </source>
</evidence>